<dbReference type="PANTHER" id="PTHR33273">
    <property type="entry name" value="DOMAIN-CONTAINING PROTEIN, PUTATIVE-RELATED"/>
    <property type="match status" value="1"/>
</dbReference>
<evidence type="ECO:0000259" key="1">
    <source>
        <dbReference type="Pfam" id="PF03372"/>
    </source>
</evidence>
<dbReference type="SUPFAM" id="SSF56219">
    <property type="entry name" value="DNase I-like"/>
    <property type="match status" value="1"/>
</dbReference>
<dbReference type="GO" id="GO:0003824">
    <property type="term" value="F:catalytic activity"/>
    <property type="evidence" value="ECO:0007669"/>
    <property type="project" value="InterPro"/>
</dbReference>
<organism evidence="2 3">
    <name type="scientific">Daphnia magna</name>
    <dbReference type="NCBI Taxonomy" id="35525"/>
    <lineage>
        <taxon>Eukaryota</taxon>
        <taxon>Metazoa</taxon>
        <taxon>Ecdysozoa</taxon>
        <taxon>Arthropoda</taxon>
        <taxon>Crustacea</taxon>
        <taxon>Branchiopoda</taxon>
        <taxon>Diplostraca</taxon>
        <taxon>Cladocera</taxon>
        <taxon>Anomopoda</taxon>
        <taxon>Daphniidae</taxon>
        <taxon>Daphnia</taxon>
    </lineage>
</organism>
<gene>
    <name evidence="2" type="ORF">APZ42_034566</name>
</gene>
<comment type="caution">
    <text evidence="2">The sequence shown here is derived from an EMBL/GenBank/DDBJ whole genome shotgun (WGS) entry which is preliminary data.</text>
</comment>
<dbReference type="EMBL" id="LRGB01003389">
    <property type="protein sequence ID" value="KZS02841.1"/>
    <property type="molecule type" value="Genomic_DNA"/>
</dbReference>
<reference evidence="2 3" key="1">
    <citation type="submission" date="2016-03" db="EMBL/GenBank/DDBJ databases">
        <title>EvidentialGene: Evidence-directed Construction of Genes on Genomes.</title>
        <authorList>
            <person name="Gilbert D.G."/>
            <person name="Choi J.-H."/>
            <person name="Mockaitis K."/>
            <person name="Colbourne J."/>
            <person name="Pfrender M."/>
        </authorList>
    </citation>
    <scope>NUCLEOTIDE SEQUENCE [LARGE SCALE GENOMIC DNA]</scope>
    <source>
        <strain evidence="2 3">Xinb3</strain>
        <tissue evidence="2">Complete organism</tissue>
    </source>
</reference>
<sequence>MNILPLATTRLSANGDLLVHAQDLSPPDLLLQQSQLGDVEIRCIRSNREIEFKKIFFGVSREDSEEEIVSELNHLGVTKALRLRKRIDDTHVATDAVILWFSCAPPSKVQIANEFFGTHDLRHTAPRCHQQKRCRTCAKPHVQNDIDTCLASKCCRNCNSDRHTSDDWSCPACHIKQRILNFAQAENLSFHQAKDVLAKKKHLQDPEPITSWSTQLLPSAQCASPINASPPDPTDPQIEALQLEVLKLQSKVNSLKIKAVCELKTYLDSIVPAMIRLTPNISYIEEICRIVRQQQESTTISPALLSTDASDSNEHWNANGLKGHKREVFLQQLATINPQIVILSETHWNNLHVIFMTRKMRSYIIGHQNRPDGFGGVAIHLKKHLSFSLVPTVQFTNNIQVIGIKIQNLLAKELTVFSVYCPKGNAYDRDFITRLFSQSTGSTIIAGDFNAHHSQWSSTHITQCSPSDVRQMSGSDVDHDSDIRRQKCAIWVHEKRIKVAKRSRICFNDTPEWILAIPKDLVTRRCPQSGNGATIDLIFLTTDLGLPHSIFTGPFWSSDHIPIFVTLMGSHSKSISPRIWCLRKSKWDAWNKEVSTECGKIFFEKKSKICCSSLGEMGRSFQTGLDMKGKSPLNGKLVVSFRLS</sequence>
<feature type="domain" description="Endonuclease/exonuclease/phosphatase" evidence="1">
    <location>
        <begin position="316"/>
        <end position="560"/>
    </location>
</feature>
<dbReference type="OrthoDB" id="8061888at2759"/>
<proteinExistence type="predicted"/>
<dbReference type="Gene3D" id="3.60.10.10">
    <property type="entry name" value="Endonuclease/exonuclease/phosphatase"/>
    <property type="match status" value="1"/>
</dbReference>
<name>A0A162CAC1_9CRUS</name>
<dbReference type="InterPro" id="IPR036691">
    <property type="entry name" value="Endo/exonu/phosph_ase_sf"/>
</dbReference>
<evidence type="ECO:0000313" key="3">
    <source>
        <dbReference type="Proteomes" id="UP000076858"/>
    </source>
</evidence>
<dbReference type="AlphaFoldDB" id="A0A162CAC1"/>
<dbReference type="Proteomes" id="UP000076858">
    <property type="component" value="Unassembled WGS sequence"/>
</dbReference>
<dbReference type="Pfam" id="PF03372">
    <property type="entry name" value="Exo_endo_phos"/>
    <property type="match status" value="1"/>
</dbReference>
<evidence type="ECO:0000313" key="2">
    <source>
        <dbReference type="EMBL" id="KZS02841.1"/>
    </source>
</evidence>
<accession>A0A162CAC1</accession>
<keyword evidence="3" id="KW-1185">Reference proteome</keyword>
<dbReference type="PANTHER" id="PTHR33273:SF4">
    <property type="entry name" value="ENDONUCLEASE_EXONUCLEASE_PHOSPHATASE DOMAIN-CONTAINING PROTEIN"/>
    <property type="match status" value="1"/>
</dbReference>
<protein>
    <recommendedName>
        <fullName evidence="1">Endonuclease/exonuclease/phosphatase domain-containing protein</fullName>
    </recommendedName>
</protein>
<dbReference type="InterPro" id="IPR005135">
    <property type="entry name" value="Endo/exonuclease/phosphatase"/>
</dbReference>